<reference evidence="3 4" key="1">
    <citation type="journal article" date="2014" name="BMC Genomics">
        <title>Genome sequencing of four Aureobasidium pullulans varieties: biotechnological potential, stress tolerance, and description of new species.</title>
        <authorList>
            <person name="Gostin Ar C."/>
            <person name="Ohm R.A."/>
            <person name="Kogej T."/>
            <person name="Sonjak S."/>
            <person name="Turk M."/>
            <person name="Zajc J."/>
            <person name="Zalar P."/>
            <person name="Grube M."/>
            <person name="Sun H."/>
            <person name="Han J."/>
            <person name="Sharma A."/>
            <person name="Chiniquy J."/>
            <person name="Ngan C.Y."/>
            <person name="Lipzen A."/>
            <person name="Barry K."/>
            <person name="Grigoriev I.V."/>
            <person name="Gunde-Cimerman N."/>
        </authorList>
    </citation>
    <scope>NUCLEOTIDE SEQUENCE [LARGE SCALE GENOMIC DNA]</scope>
    <source>
        <strain evidence="3 4">EXF-2481</strain>
    </source>
</reference>
<sequence length="502" mass="57197">MTFNVQRYVHRNESEAPDSRLIEPHPDRPATAQRTRNTHELNGHISYETNTDNFDASVLSPDEQQQIGSDDSQGQDDYDYGHYAEQGTQDYQENGIPAGFDVTPSQISGMMMEMNQNGMQRAANRPMYIDPESYPPTTDGDPESLNNFEPDNGYEVRHMQAQSQVVQQALDTFEVEDPQRRDATTSLPVHPLQRRTHKNQFMARVTPTVTQRDIQDQKKTRDETRAIAESVVQVAAESFKAATQHSAAQRPPVRAPIQPKRASVEPYGHDDQYSNSDLDPELNNYREFSNGTNRRQTCVNGADVQQQQLNGKGHKQQRLNGRGHKQQQLDGTSYKQQQQNFNEASEEISKQELSFEGLDYDKEKLKKMDFDALQREPFDGPTREDAQEDLSDLASKSLNERLSAVAKFDAQRQKEFFASLSIEEWEEAGDWFQESFSGVMNNLKAARRKRRELALEFENRVAQRQQAIEKKHGITEEALVGMKRSGSQVLVSTPKKKHKSSG</sequence>
<dbReference type="EMBL" id="KL584762">
    <property type="protein sequence ID" value="KEQ94553.1"/>
    <property type="molecule type" value="Genomic_DNA"/>
</dbReference>
<dbReference type="AlphaFoldDB" id="A0A074Y9V2"/>
<dbReference type="GO" id="GO:0017025">
    <property type="term" value="F:TBP-class protein binding"/>
    <property type="evidence" value="ECO:0007669"/>
    <property type="project" value="TreeGrafter"/>
</dbReference>
<dbReference type="InParanoid" id="A0A074Y9V2"/>
<evidence type="ECO:0000313" key="3">
    <source>
        <dbReference type="EMBL" id="KEQ94553.1"/>
    </source>
</evidence>
<evidence type="ECO:0000313" key="4">
    <source>
        <dbReference type="Proteomes" id="UP000030641"/>
    </source>
</evidence>
<dbReference type="GO" id="GO:0070860">
    <property type="term" value="C:RNA polymerase I core factor complex"/>
    <property type="evidence" value="ECO:0007669"/>
    <property type="project" value="TreeGrafter"/>
</dbReference>
<feature type="compositionally biased region" description="Basic and acidic residues" evidence="1">
    <location>
        <begin position="10"/>
        <end position="28"/>
    </location>
</feature>
<dbReference type="GO" id="GO:0001164">
    <property type="term" value="F:RNA polymerase I core promoter sequence-specific DNA binding"/>
    <property type="evidence" value="ECO:0007669"/>
    <property type="project" value="TreeGrafter"/>
</dbReference>
<feature type="compositionally biased region" description="Polar residues" evidence="1">
    <location>
        <begin position="286"/>
        <end position="295"/>
    </location>
</feature>
<dbReference type="HOGENOM" id="CLU_542884_0_0_1"/>
<keyword evidence="4" id="KW-1185">Reference proteome</keyword>
<name>A0A074Y9V2_AURSE</name>
<dbReference type="PANTHER" id="PTHR28244">
    <property type="entry name" value="RNA POLYMERASE I-SPECIFIC TRANSCRIPTION INITIATION FACTOR RRN11"/>
    <property type="match status" value="1"/>
</dbReference>
<feature type="compositionally biased region" description="Basic residues" evidence="1">
    <location>
        <begin position="312"/>
        <end position="325"/>
    </location>
</feature>
<accession>A0A074Y9V2</accession>
<dbReference type="Proteomes" id="UP000030641">
    <property type="component" value="Unassembled WGS sequence"/>
</dbReference>
<protein>
    <recommendedName>
        <fullName evidence="2">Extracellular mutant protein 11 C-terminal domain-containing protein</fullName>
    </recommendedName>
</protein>
<feature type="region of interest" description="Disordered" evidence="1">
    <location>
        <begin position="242"/>
        <end position="295"/>
    </location>
</feature>
<dbReference type="PANTHER" id="PTHR28244:SF1">
    <property type="entry name" value="RNA POLYMERASE I-SPECIFIC TRANSCRIPTION INITIATION FACTOR RRN11"/>
    <property type="match status" value="1"/>
</dbReference>
<dbReference type="Pfam" id="PF15463">
    <property type="entry name" value="ECM11"/>
    <property type="match status" value="1"/>
</dbReference>
<gene>
    <name evidence="3" type="ORF">AUEXF2481DRAFT_41147</name>
</gene>
<dbReference type="InterPro" id="IPR029178">
    <property type="entry name" value="Ecm11_C"/>
</dbReference>
<feature type="domain" description="Extracellular mutant protein 11 C-terminal" evidence="2">
    <location>
        <begin position="359"/>
        <end position="490"/>
    </location>
</feature>
<dbReference type="GO" id="GO:0042790">
    <property type="term" value="P:nucleolar large rRNA transcription by RNA polymerase I"/>
    <property type="evidence" value="ECO:0007669"/>
    <property type="project" value="TreeGrafter"/>
</dbReference>
<organism evidence="3 4">
    <name type="scientific">Aureobasidium subglaciale (strain EXF-2481)</name>
    <name type="common">Aureobasidium pullulans var. subglaciale</name>
    <dbReference type="NCBI Taxonomy" id="1043005"/>
    <lineage>
        <taxon>Eukaryota</taxon>
        <taxon>Fungi</taxon>
        <taxon>Dikarya</taxon>
        <taxon>Ascomycota</taxon>
        <taxon>Pezizomycotina</taxon>
        <taxon>Dothideomycetes</taxon>
        <taxon>Dothideomycetidae</taxon>
        <taxon>Dothideales</taxon>
        <taxon>Saccotheciaceae</taxon>
        <taxon>Aureobasidium</taxon>
    </lineage>
</organism>
<feature type="region of interest" description="Disordered" evidence="1">
    <location>
        <begin position="307"/>
        <end position="334"/>
    </location>
</feature>
<dbReference type="GeneID" id="25366794"/>
<evidence type="ECO:0000256" key="1">
    <source>
        <dbReference type="SAM" id="MobiDB-lite"/>
    </source>
</evidence>
<proteinExistence type="predicted"/>
<dbReference type="InterPro" id="IPR053029">
    <property type="entry name" value="RNA_pol_I-specific_init_factor"/>
</dbReference>
<dbReference type="RefSeq" id="XP_013342918.1">
    <property type="nucleotide sequence ID" value="XM_013487464.1"/>
</dbReference>
<evidence type="ECO:0000259" key="2">
    <source>
        <dbReference type="Pfam" id="PF15463"/>
    </source>
</evidence>
<dbReference type="STRING" id="1043005.A0A074Y9V2"/>
<feature type="region of interest" description="Disordered" evidence="1">
    <location>
        <begin position="1"/>
        <end position="82"/>
    </location>
</feature>
<dbReference type="OrthoDB" id="5346740at2759"/>